<dbReference type="FunFam" id="3.30.230.130:FF:000014">
    <property type="entry name" value="CDC53p Cullin"/>
    <property type="match status" value="1"/>
</dbReference>
<dbReference type="InterPro" id="IPR016157">
    <property type="entry name" value="Cullin_CS"/>
</dbReference>
<dbReference type="SMART" id="SM00182">
    <property type="entry name" value="CULLIN"/>
    <property type="match status" value="1"/>
</dbReference>
<dbReference type="FunFam" id="1.20.1310.10:FF:000029">
    <property type="entry name" value="Cullin homolog 1"/>
    <property type="match status" value="1"/>
</dbReference>
<dbReference type="Pfam" id="PF26557">
    <property type="entry name" value="Cullin_AB"/>
    <property type="match status" value="1"/>
</dbReference>
<dbReference type="GO" id="GO:0000082">
    <property type="term" value="P:G1/S transition of mitotic cell cycle"/>
    <property type="evidence" value="ECO:0007669"/>
    <property type="project" value="EnsemblFungi"/>
</dbReference>
<accession>I2GW84</accession>
<feature type="domain" description="Cullin family profile" evidence="7">
    <location>
        <begin position="457"/>
        <end position="690"/>
    </location>
</feature>
<dbReference type="Proteomes" id="UP000002866">
    <property type="component" value="Chromosome 1"/>
</dbReference>
<dbReference type="HOGENOM" id="CLU_004747_6_1_1"/>
<dbReference type="GO" id="GO:0031146">
    <property type="term" value="P:SCF-dependent proteasomal ubiquitin-dependent protein catabolic process"/>
    <property type="evidence" value="ECO:0007669"/>
    <property type="project" value="EnsemblFungi"/>
</dbReference>
<evidence type="ECO:0000256" key="6">
    <source>
        <dbReference type="SAM" id="MobiDB-lite"/>
    </source>
</evidence>
<dbReference type="AlphaFoldDB" id="I2GW84"/>
<dbReference type="STRING" id="1071380.I2GW84"/>
<dbReference type="GeneID" id="14493361"/>
<protein>
    <recommendedName>
        <fullName evidence="7">Cullin family profile domain-containing protein</fullName>
    </recommendedName>
</protein>
<sequence length="855" mass="98933">MSEILPRSDDLDATWSFIEPGIRQILGADDSSSFSTKRVSKILSPTMYMEVYTAIYNYCVNKSRSSGQLHHNSNNHTHGMDSSTIKQSTNQSSILVGSEIYCKLNEYLKSYITSFKKNKDESFLQFYVRRWKRFTIGAIFLNHAFDYMNRYWVQKERSDGKRDIFDVNTLCLMTWKKVLFDQNYELLVKEILEQITIERDGGIIKKNNITTAIKSFVALGIDPQDLKKLNLNVYIQNFEKSFLSNTRDYYTQYSNDYLSNHSVTEYIFQAHEIILKEEGAMSMYWDDHTRKPLSETLNSVLIVDHAPSLQDEFLVLLDSRDQAKITALYNLMQRDFVLLPELASKFETYVKKAGENEISELLSIHKAELLKTMNDHSNPNIKKQQQNNNNHSINQSLAPKDYIKKLIKVHDTFFNITNNCFLNDPLFTKALDNACRAFVNSNEFALPQGSPRSATSKTPEMLAKYCDQLLKKSTKPEILEDMSVDDVMMIFKFLTDKDAFESHYRRLFAKRLIHGTSTSDTNEEMIIQRLQNENSMEYTGKITKMFQDVRISKILEEDFDKAVKGLPDYTRNKFPSTQPFILAETMWPFSYQKVDFILPKEIQPSHKKLAEMYQDKHSGRILKWLWPLCRAELKADIGKPGRPPFHFTVTLFQMSILLLFNDNDRVTLSQIHEGTGLTVQNIAAALVPFIKFKLIIQNPPGLENIIKPETQFAIARPYKALKTKINFAGGIKNDVLSILDRKNAQNLNNSNNNNNNDNNNTGNNMNSTDDKDLTENEKIEKELATERQMFLEACIVRIMKAKRQLPHTTLVNECMAQAHQRFVAKISMIKRAIDSLIQKEYLERCNDGESYRYLA</sequence>
<dbReference type="FunCoup" id="I2GW84">
    <property type="interactions" value="1166"/>
</dbReference>
<dbReference type="Pfam" id="PF00888">
    <property type="entry name" value="Cullin"/>
    <property type="match status" value="1"/>
</dbReference>
<dbReference type="GO" id="GO:0003688">
    <property type="term" value="F:DNA replication origin binding"/>
    <property type="evidence" value="ECO:0007669"/>
    <property type="project" value="EnsemblFungi"/>
</dbReference>
<dbReference type="KEGG" id="tbl:TBLA_0A05930"/>
<dbReference type="GO" id="GO:0061630">
    <property type="term" value="F:ubiquitin protein ligase activity"/>
    <property type="evidence" value="ECO:0007669"/>
    <property type="project" value="EnsemblFungi"/>
</dbReference>
<reference evidence="8 9" key="1">
    <citation type="journal article" date="2011" name="Proc. Natl. Acad. Sci. U.S.A.">
        <title>Evolutionary erosion of yeast sex chromosomes by mating-type switching accidents.</title>
        <authorList>
            <person name="Gordon J.L."/>
            <person name="Armisen D."/>
            <person name="Proux-Wera E."/>
            <person name="Oheigeartaigh S.S."/>
            <person name="Byrne K.P."/>
            <person name="Wolfe K.H."/>
        </authorList>
    </citation>
    <scope>NUCLEOTIDE SEQUENCE [LARGE SCALE GENOMIC DNA]</scope>
    <source>
        <strain evidence="9">ATCC 34711 / CBS 6284 / DSM 70876 / NBRC 10599 / NRRL Y-10934 / UCD 77-7</strain>
    </source>
</reference>
<dbReference type="GO" id="GO:0000086">
    <property type="term" value="P:G2/M transition of mitotic cell cycle"/>
    <property type="evidence" value="ECO:0007669"/>
    <property type="project" value="EnsemblFungi"/>
</dbReference>
<evidence type="ECO:0000256" key="4">
    <source>
        <dbReference type="PROSITE-ProRule" id="PRU00330"/>
    </source>
</evidence>
<dbReference type="InterPro" id="IPR045093">
    <property type="entry name" value="Cullin"/>
</dbReference>
<dbReference type="InParanoid" id="I2GW84"/>
<keyword evidence="2" id="KW-1017">Isopeptide bond</keyword>
<feature type="compositionally biased region" description="Low complexity" evidence="6">
    <location>
        <begin position="377"/>
        <end position="394"/>
    </location>
</feature>
<dbReference type="PROSITE" id="PS50069">
    <property type="entry name" value="CULLIN_2"/>
    <property type="match status" value="1"/>
</dbReference>
<dbReference type="eggNOG" id="KOG2166">
    <property type="taxonomic scope" value="Eukaryota"/>
</dbReference>
<gene>
    <name evidence="8" type="primary">TBLA0A05930</name>
    <name evidence="8" type="ORF">TBLA_0A05930</name>
</gene>
<evidence type="ECO:0000259" key="7">
    <source>
        <dbReference type="PROSITE" id="PS50069"/>
    </source>
</evidence>
<comment type="similarity">
    <text evidence="1 4 5">Belongs to the cullin family.</text>
</comment>
<dbReference type="FunFam" id="1.20.1310.10:FF:000038">
    <property type="entry name" value="CDC53p Cullin"/>
    <property type="match status" value="1"/>
</dbReference>
<dbReference type="Gene3D" id="1.10.10.10">
    <property type="entry name" value="Winged helix-like DNA-binding domain superfamily/Winged helix DNA-binding domain"/>
    <property type="match status" value="1"/>
</dbReference>
<dbReference type="Gene3D" id="3.30.230.130">
    <property type="entry name" value="Cullin, Chain C, Domain 2"/>
    <property type="match status" value="1"/>
</dbReference>
<dbReference type="InterPro" id="IPR059120">
    <property type="entry name" value="Cullin-like_AB"/>
</dbReference>
<evidence type="ECO:0000313" key="9">
    <source>
        <dbReference type="Proteomes" id="UP000002866"/>
    </source>
</evidence>
<dbReference type="InterPro" id="IPR016159">
    <property type="entry name" value="Cullin_repeat-like_dom_sf"/>
</dbReference>
<dbReference type="InterPro" id="IPR036388">
    <property type="entry name" value="WH-like_DNA-bd_sf"/>
</dbReference>
<dbReference type="OMA" id="IREWDRY"/>
<dbReference type="InterPro" id="IPR036317">
    <property type="entry name" value="Cullin_homology_sf"/>
</dbReference>
<dbReference type="OrthoDB" id="27073at2759"/>
<dbReference type="PROSITE" id="PS01256">
    <property type="entry name" value="CULLIN_1"/>
    <property type="match status" value="1"/>
</dbReference>
<feature type="region of interest" description="Disordered" evidence="6">
    <location>
        <begin position="375"/>
        <end position="394"/>
    </location>
</feature>
<dbReference type="GO" id="GO:0019005">
    <property type="term" value="C:SCF ubiquitin ligase complex"/>
    <property type="evidence" value="ECO:0007669"/>
    <property type="project" value="EnsemblFungi"/>
</dbReference>
<dbReference type="PANTHER" id="PTHR11932">
    <property type="entry name" value="CULLIN"/>
    <property type="match status" value="1"/>
</dbReference>
<dbReference type="SUPFAM" id="SSF46785">
    <property type="entry name" value="Winged helix' DNA-binding domain"/>
    <property type="match status" value="1"/>
</dbReference>
<dbReference type="InterPro" id="IPR016158">
    <property type="entry name" value="Cullin_homology"/>
</dbReference>
<keyword evidence="3" id="KW-0832">Ubl conjugation</keyword>
<dbReference type="GO" id="GO:0030466">
    <property type="term" value="P:silent mating-type cassette heterochromatin formation"/>
    <property type="evidence" value="ECO:0007669"/>
    <property type="project" value="EnsemblFungi"/>
</dbReference>
<dbReference type="GO" id="GO:0010828">
    <property type="term" value="P:positive regulation of D-glucose transmembrane transport"/>
    <property type="evidence" value="ECO:0007669"/>
    <property type="project" value="EnsemblFungi"/>
</dbReference>
<dbReference type="Pfam" id="PF10557">
    <property type="entry name" value="Cullin_Nedd8"/>
    <property type="match status" value="1"/>
</dbReference>
<evidence type="ECO:0000256" key="3">
    <source>
        <dbReference type="ARBA" id="ARBA00022843"/>
    </source>
</evidence>
<keyword evidence="9" id="KW-1185">Reference proteome</keyword>
<dbReference type="SUPFAM" id="SSF75632">
    <property type="entry name" value="Cullin homology domain"/>
    <property type="match status" value="1"/>
</dbReference>
<dbReference type="FunFam" id="1.10.10.10:FF:000675">
    <property type="entry name" value="Cell division cycle-related protein"/>
    <property type="match status" value="1"/>
</dbReference>
<organism evidence="8 9">
    <name type="scientific">Henningerozyma blattae (strain ATCC 34711 / CBS 6284 / DSM 70876 / NBRC 10599 / NRRL Y-10934 / UCD 77-7)</name>
    <name type="common">Yeast</name>
    <name type="synonym">Tetrapisispora blattae</name>
    <dbReference type="NCBI Taxonomy" id="1071380"/>
    <lineage>
        <taxon>Eukaryota</taxon>
        <taxon>Fungi</taxon>
        <taxon>Dikarya</taxon>
        <taxon>Ascomycota</taxon>
        <taxon>Saccharomycotina</taxon>
        <taxon>Saccharomycetes</taxon>
        <taxon>Saccharomycetales</taxon>
        <taxon>Saccharomycetaceae</taxon>
        <taxon>Henningerozyma</taxon>
    </lineage>
</organism>
<dbReference type="EMBL" id="HE806316">
    <property type="protein sequence ID" value="CCH58386.1"/>
    <property type="molecule type" value="Genomic_DNA"/>
</dbReference>
<dbReference type="InterPro" id="IPR019559">
    <property type="entry name" value="Cullin_neddylation_domain"/>
</dbReference>
<name>I2GW84_HENB6</name>
<evidence type="ECO:0000256" key="5">
    <source>
        <dbReference type="RuleBase" id="RU003829"/>
    </source>
</evidence>
<evidence type="ECO:0000313" key="8">
    <source>
        <dbReference type="EMBL" id="CCH58386.1"/>
    </source>
</evidence>
<dbReference type="GO" id="GO:0030674">
    <property type="term" value="F:protein-macromolecule adaptor activity"/>
    <property type="evidence" value="ECO:0007669"/>
    <property type="project" value="EnsemblFungi"/>
</dbReference>
<dbReference type="GO" id="GO:0031625">
    <property type="term" value="F:ubiquitin protein ligase binding"/>
    <property type="evidence" value="ECO:0007669"/>
    <property type="project" value="InterPro"/>
</dbReference>
<dbReference type="InterPro" id="IPR001373">
    <property type="entry name" value="Cullin_N"/>
</dbReference>
<dbReference type="RefSeq" id="XP_004177905.1">
    <property type="nucleotide sequence ID" value="XM_004177857.1"/>
</dbReference>
<proteinExistence type="inferred from homology"/>
<dbReference type="InterPro" id="IPR036390">
    <property type="entry name" value="WH_DNA-bd_sf"/>
</dbReference>
<dbReference type="SUPFAM" id="SSF74788">
    <property type="entry name" value="Cullin repeat-like"/>
    <property type="match status" value="1"/>
</dbReference>
<dbReference type="SMART" id="SM00884">
    <property type="entry name" value="Cullin_Nedd8"/>
    <property type="match status" value="1"/>
</dbReference>
<feature type="region of interest" description="Disordered" evidence="6">
    <location>
        <begin position="746"/>
        <end position="771"/>
    </location>
</feature>
<feature type="compositionally biased region" description="Low complexity" evidence="6">
    <location>
        <begin position="746"/>
        <end position="766"/>
    </location>
</feature>
<evidence type="ECO:0000256" key="1">
    <source>
        <dbReference type="ARBA" id="ARBA00006019"/>
    </source>
</evidence>
<dbReference type="Gene3D" id="1.20.1310.10">
    <property type="entry name" value="Cullin Repeats"/>
    <property type="match status" value="4"/>
</dbReference>
<evidence type="ECO:0000256" key="2">
    <source>
        <dbReference type="ARBA" id="ARBA00022499"/>
    </source>
</evidence>